<dbReference type="Pfam" id="PF04055">
    <property type="entry name" value="Radical_SAM"/>
    <property type="match status" value="1"/>
</dbReference>
<name>A0A3B1AWA6_9ZZZZ</name>
<comment type="similarity">
    <text evidence="1">Belongs to the anaerobic coproporphyrinogen-III oxidase family. HemW subfamily.</text>
</comment>
<evidence type="ECO:0000256" key="2">
    <source>
        <dbReference type="ARBA" id="ARBA00022617"/>
    </source>
</evidence>
<keyword evidence="3" id="KW-0949">S-adenosyl-L-methionine</keyword>
<dbReference type="InterPro" id="IPR010723">
    <property type="entry name" value="HemN_C"/>
</dbReference>
<evidence type="ECO:0000256" key="3">
    <source>
        <dbReference type="ARBA" id="ARBA00022691"/>
    </source>
</evidence>
<dbReference type="InterPro" id="IPR004559">
    <property type="entry name" value="HemW-like"/>
</dbReference>
<dbReference type="InterPro" id="IPR034505">
    <property type="entry name" value="Coproporphyrinogen-III_oxidase"/>
</dbReference>
<evidence type="ECO:0000256" key="6">
    <source>
        <dbReference type="ARBA" id="ARBA00023014"/>
    </source>
</evidence>
<evidence type="ECO:0000256" key="1">
    <source>
        <dbReference type="ARBA" id="ARBA00006100"/>
    </source>
</evidence>
<keyword evidence="6" id="KW-0411">Iron-sulfur</keyword>
<evidence type="ECO:0000256" key="7">
    <source>
        <dbReference type="ARBA" id="ARBA00023186"/>
    </source>
</evidence>
<reference evidence="9" key="1">
    <citation type="submission" date="2018-06" db="EMBL/GenBank/DDBJ databases">
        <authorList>
            <person name="Zhirakovskaya E."/>
        </authorList>
    </citation>
    <scope>NUCLEOTIDE SEQUENCE</scope>
</reference>
<dbReference type="InterPro" id="IPR058240">
    <property type="entry name" value="rSAM_sf"/>
</dbReference>
<evidence type="ECO:0000256" key="4">
    <source>
        <dbReference type="ARBA" id="ARBA00022723"/>
    </source>
</evidence>
<sequence length="388" mass="44104">MPLFTALPPLSLYIHFPWCIEKCPYCDFNSHAIKTSIPYDEYIDCLLLDLDYELPSVWGRPIQSIFMGGGTPSLFPPEAIAKLIQALRARLNFKPDIEITLEANPGTVEQASFIGFRQAGINRLSIGVQSFNDAMLKKLGRIHNSKQAIKAIEAAHTADFNSFNIDLMFGLQEQTSKQMLSDLQTAIDFQPPHLSHYQLTIEPNTLFAVQPPPLPDDDALWDMTQQAHARLAEHHYQQYEVSAFSKSGKVNQCKHNLNYWQFGDYLGIGAGAHQKITAANTQSITRTAKQKHPQHYMQHVKTQVHITEQHVLKHEDVRFEFMLNVLRLTSGFEIQTFKDNTGMDISSIQAILNKAQQNDWLRQDSSHIYPTPLGQQYLNDVVTLFLPD</sequence>
<evidence type="ECO:0000256" key="5">
    <source>
        <dbReference type="ARBA" id="ARBA00023004"/>
    </source>
</evidence>
<keyword evidence="4" id="KW-0479">Metal-binding</keyword>
<dbReference type="GO" id="GO:0006779">
    <property type="term" value="P:porphyrin-containing compound biosynthetic process"/>
    <property type="evidence" value="ECO:0007669"/>
    <property type="project" value="InterPro"/>
</dbReference>
<dbReference type="GO" id="GO:0051539">
    <property type="term" value="F:4 iron, 4 sulfur cluster binding"/>
    <property type="evidence" value="ECO:0007669"/>
    <property type="project" value="InterPro"/>
</dbReference>
<feature type="domain" description="Radical SAM core" evidence="8">
    <location>
        <begin position="4"/>
        <end position="240"/>
    </location>
</feature>
<dbReference type="GO" id="GO:0005737">
    <property type="term" value="C:cytoplasm"/>
    <property type="evidence" value="ECO:0007669"/>
    <property type="project" value="InterPro"/>
</dbReference>
<dbReference type="Pfam" id="PF06969">
    <property type="entry name" value="HemN_C"/>
    <property type="match status" value="1"/>
</dbReference>
<keyword evidence="5" id="KW-0408">Iron</keyword>
<dbReference type="PROSITE" id="PS51918">
    <property type="entry name" value="RADICAL_SAM"/>
    <property type="match status" value="1"/>
</dbReference>
<dbReference type="InterPro" id="IPR013785">
    <property type="entry name" value="Aldolase_TIM"/>
</dbReference>
<dbReference type="SFLD" id="SFLDF00288">
    <property type="entry name" value="HemN-like__clustered_with_nucl"/>
    <property type="match status" value="1"/>
</dbReference>
<evidence type="ECO:0000313" key="9">
    <source>
        <dbReference type="EMBL" id="VAW97096.1"/>
    </source>
</evidence>
<dbReference type="SFLD" id="SFLDG01065">
    <property type="entry name" value="anaerobic_coproporphyrinogen-I"/>
    <property type="match status" value="1"/>
</dbReference>
<protein>
    <submittedName>
        <fullName evidence="9">Radical SAM family enzyme, similar to coproporphyrinogen III oxidase, oxygen-independent, clustered with nucleoside-triphosphatase RdgB</fullName>
    </submittedName>
</protein>
<gene>
    <name evidence="9" type="ORF">MNBD_GAMMA23-1260</name>
</gene>
<dbReference type="PANTHER" id="PTHR13932">
    <property type="entry name" value="COPROPORPHYRINIGEN III OXIDASE"/>
    <property type="match status" value="1"/>
</dbReference>
<organism evidence="9">
    <name type="scientific">hydrothermal vent metagenome</name>
    <dbReference type="NCBI Taxonomy" id="652676"/>
    <lineage>
        <taxon>unclassified sequences</taxon>
        <taxon>metagenomes</taxon>
        <taxon>ecological metagenomes</taxon>
    </lineage>
</organism>
<dbReference type="AlphaFoldDB" id="A0A3B1AWA6"/>
<dbReference type="EMBL" id="UOFT01000055">
    <property type="protein sequence ID" value="VAW97096.1"/>
    <property type="molecule type" value="Genomic_DNA"/>
</dbReference>
<dbReference type="SUPFAM" id="SSF102114">
    <property type="entry name" value="Radical SAM enzymes"/>
    <property type="match status" value="1"/>
</dbReference>
<keyword evidence="2" id="KW-0349">Heme</keyword>
<dbReference type="SFLD" id="SFLDF00562">
    <property type="entry name" value="HemN-like__clustered_with_heat"/>
    <property type="match status" value="1"/>
</dbReference>
<dbReference type="CDD" id="cd01335">
    <property type="entry name" value="Radical_SAM"/>
    <property type="match status" value="1"/>
</dbReference>
<dbReference type="SMART" id="SM00729">
    <property type="entry name" value="Elp3"/>
    <property type="match status" value="1"/>
</dbReference>
<accession>A0A3B1AWA6</accession>
<dbReference type="InterPro" id="IPR007197">
    <property type="entry name" value="rSAM"/>
</dbReference>
<dbReference type="Gene3D" id="3.20.20.70">
    <property type="entry name" value="Aldolase class I"/>
    <property type="match status" value="1"/>
</dbReference>
<keyword evidence="7" id="KW-0143">Chaperone</keyword>
<evidence type="ECO:0000259" key="8">
    <source>
        <dbReference type="PROSITE" id="PS51918"/>
    </source>
</evidence>
<dbReference type="SFLD" id="SFLDS00029">
    <property type="entry name" value="Radical_SAM"/>
    <property type="match status" value="1"/>
</dbReference>
<dbReference type="GO" id="GO:0046872">
    <property type="term" value="F:metal ion binding"/>
    <property type="evidence" value="ECO:0007669"/>
    <property type="project" value="UniProtKB-KW"/>
</dbReference>
<dbReference type="InterPro" id="IPR006638">
    <property type="entry name" value="Elp3/MiaA/NifB-like_rSAM"/>
</dbReference>
<proteinExistence type="inferred from homology"/>
<dbReference type="NCBIfam" id="TIGR00539">
    <property type="entry name" value="hemN_rel"/>
    <property type="match status" value="1"/>
</dbReference>
<dbReference type="GO" id="GO:0004109">
    <property type="term" value="F:coproporphyrinogen oxidase activity"/>
    <property type="evidence" value="ECO:0007669"/>
    <property type="project" value="InterPro"/>
</dbReference>
<dbReference type="PANTHER" id="PTHR13932:SF5">
    <property type="entry name" value="RADICAL S-ADENOSYL METHIONINE DOMAIN-CONTAINING PROTEIN 1, MITOCHONDRIAL"/>
    <property type="match status" value="1"/>
</dbReference>